<evidence type="ECO:0000256" key="3">
    <source>
        <dbReference type="ARBA" id="ARBA00023186"/>
    </source>
</evidence>
<dbReference type="SMART" id="SM00271">
    <property type="entry name" value="DnaJ"/>
    <property type="match status" value="1"/>
</dbReference>
<dbReference type="Pfam" id="PF00226">
    <property type="entry name" value="DnaJ"/>
    <property type="match status" value="1"/>
</dbReference>
<dbReference type="FunFam" id="2.60.260.20:FF:000013">
    <property type="entry name" value="DnaJ subfamily B member 11"/>
    <property type="match status" value="1"/>
</dbReference>
<dbReference type="InterPro" id="IPR036869">
    <property type="entry name" value="J_dom_sf"/>
</dbReference>
<dbReference type="GO" id="GO:0005737">
    <property type="term" value="C:cytoplasm"/>
    <property type="evidence" value="ECO:0007669"/>
    <property type="project" value="TreeGrafter"/>
</dbReference>
<dbReference type="InterPro" id="IPR018253">
    <property type="entry name" value="DnaJ_domain_CS"/>
</dbReference>
<dbReference type="GO" id="GO:0042026">
    <property type="term" value="P:protein refolding"/>
    <property type="evidence" value="ECO:0007669"/>
    <property type="project" value="TreeGrafter"/>
</dbReference>
<keyword evidence="2 5" id="KW-0238">DNA-binding</keyword>
<dbReference type="PROSITE" id="PS00636">
    <property type="entry name" value="DNAJ_1"/>
    <property type="match status" value="1"/>
</dbReference>
<dbReference type="GO" id="GO:0051082">
    <property type="term" value="F:unfolded protein binding"/>
    <property type="evidence" value="ECO:0007669"/>
    <property type="project" value="InterPro"/>
</dbReference>
<evidence type="ECO:0000256" key="2">
    <source>
        <dbReference type="ARBA" id="ARBA00023125"/>
    </source>
</evidence>
<dbReference type="CDD" id="cd06257">
    <property type="entry name" value="DnaJ"/>
    <property type="match status" value="1"/>
</dbReference>
<dbReference type="InterPro" id="IPR008971">
    <property type="entry name" value="HSP40/DnaJ_pept-bd"/>
</dbReference>
<keyword evidence="3" id="KW-0143">Chaperone</keyword>
<gene>
    <name evidence="5" type="primary">cbpA</name>
    <name evidence="5" type="ORF">CARN2_3142</name>
</gene>
<name>E6PRW2_9ZZZZ</name>
<dbReference type="Gene3D" id="1.10.287.110">
    <property type="entry name" value="DnaJ domain"/>
    <property type="match status" value="1"/>
</dbReference>
<dbReference type="FunFam" id="2.60.260.20:FF:000008">
    <property type="entry name" value="Curved DNA-binding protein"/>
    <property type="match status" value="1"/>
</dbReference>
<dbReference type="PRINTS" id="PR00625">
    <property type="entry name" value="JDOMAIN"/>
</dbReference>
<dbReference type="PROSITE" id="PS50076">
    <property type="entry name" value="DNAJ_2"/>
    <property type="match status" value="1"/>
</dbReference>
<protein>
    <submittedName>
        <fullName evidence="5">Curved DNA-binding protein, DnaJ homologue that functions as a co-chaperone of DnaK CbpA</fullName>
    </submittedName>
</protein>
<dbReference type="AlphaFoldDB" id="E6PRW2"/>
<keyword evidence="1" id="KW-0963">Cytoplasm</keyword>
<evidence type="ECO:0000313" key="5">
    <source>
        <dbReference type="EMBL" id="CBH97668.1"/>
    </source>
</evidence>
<dbReference type="PANTHER" id="PTHR43096:SF52">
    <property type="entry name" value="DNAJ HOMOLOG 1, MITOCHONDRIAL-RELATED"/>
    <property type="match status" value="1"/>
</dbReference>
<proteinExistence type="predicted"/>
<dbReference type="Gene3D" id="2.60.260.20">
    <property type="entry name" value="Urease metallochaperone UreE, N-terminal domain"/>
    <property type="match status" value="2"/>
</dbReference>
<evidence type="ECO:0000256" key="1">
    <source>
        <dbReference type="ARBA" id="ARBA00022490"/>
    </source>
</evidence>
<reference evidence="5" key="1">
    <citation type="submission" date="2009-10" db="EMBL/GenBank/DDBJ databases">
        <title>Diversity of trophic interactions inside an arsenic-rich microbial ecosystem.</title>
        <authorList>
            <person name="Bertin P.N."/>
            <person name="Heinrich-Salmeron A."/>
            <person name="Pelletier E."/>
            <person name="Goulhen-Chollet F."/>
            <person name="Arsene-Ploetze F."/>
            <person name="Gallien S."/>
            <person name="Calteau A."/>
            <person name="Vallenet D."/>
            <person name="Casiot C."/>
            <person name="Chane-Woon-Ming B."/>
            <person name="Giloteaux L."/>
            <person name="Barakat M."/>
            <person name="Bonnefoy V."/>
            <person name="Bruneel O."/>
            <person name="Chandler M."/>
            <person name="Cleiss J."/>
            <person name="Duran R."/>
            <person name="Elbaz-Poulichet F."/>
            <person name="Fonknechten N."/>
            <person name="Lauga B."/>
            <person name="Mornico D."/>
            <person name="Ortet P."/>
            <person name="Schaeffer C."/>
            <person name="Siguier P."/>
            <person name="Alexander Thil Smith A."/>
            <person name="Van Dorsselaer A."/>
            <person name="Weissenbach J."/>
            <person name="Medigue C."/>
            <person name="Le Paslier D."/>
        </authorList>
    </citation>
    <scope>NUCLEOTIDE SEQUENCE</scope>
</reference>
<sequence>MKFKDYYQTLGVDRGAGDDEIKRAYRKLARKFHPDVSKEPKAEERFKELGEAYEVLKDPEKRAAYDRLGASYQAGQDFQPPPDWGSGFEYSGAAPQGGQGMSAEEAAAFSDFFESLFGGAERGRSSSQAYAARSARPADHHARIAIDLDDAYHGVERSITLQSPQVDAAGHVVMQERSLNVKIPRGVREGQRLRLAGQGAPGPDGRSGDLYLEIHFKPHSWYRVVDKDLYLTLPVAPWEAALGGEVTAPTPAGKVDVNIPAGSQSGRKLRLKGRGLPAAEPGDLYIELKVVLPPADNPKAVEAYKRLATELRFNPRLHLGV</sequence>
<dbReference type="GO" id="GO:0003677">
    <property type="term" value="F:DNA binding"/>
    <property type="evidence" value="ECO:0007669"/>
    <property type="project" value="UniProtKB-KW"/>
</dbReference>
<dbReference type="SUPFAM" id="SSF49493">
    <property type="entry name" value="HSP40/DnaJ peptide-binding domain"/>
    <property type="match status" value="2"/>
</dbReference>
<organism evidence="5">
    <name type="scientific">mine drainage metagenome</name>
    <dbReference type="NCBI Taxonomy" id="410659"/>
    <lineage>
        <taxon>unclassified sequences</taxon>
        <taxon>metagenomes</taxon>
        <taxon>ecological metagenomes</taxon>
    </lineage>
</organism>
<comment type="caution">
    <text evidence="5">The sequence shown here is derived from an EMBL/GenBank/DDBJ whole genome shotgun (WGS) entry which is preliminary data.</text>
</comment>
<dbReference type="SUPFAM" id="SSF46565">
    <property type="entry name" value="Chaperone J-domain"/>
    <property type="match status" value="1"/>
</dbReference>
<feature type="domain" description="J" evidence="4">
    <location>
        <begin position="5"/>
        <end position="69"/>
    </location>
</feature>
<dbReference type="PANTHER" id="PTHR43096">
    <property type="entry name" value="DNAJ HOMOLOG 1, MITOCHONDRIAL-RELATED"/>
    <property type="match status" value="1"/>
</dbReference>
<dbReference type="EMBL" id="CABM01000046">
    <property type="protein sequence ID" value="CBH97668.1"/>
    <property type="molecule type" value="Genomic_DNA"/>
</dbReference>
<dbReference type="Pfam" id="PF01556">
    <property type="entry name" value="DnaJ_C"/>
    <property type="match status" value="1"/>
</dbReference>
<dbReference type="InterPro" id="IPR002939">
    <property type="entry name" value="DnaJ_C"/>
</dbReference>
<dbReference type="CDD" id="cd10747">
    <property type="entry name" value="DnaJ_C"/>
    <property type="match status" value="1"/>
</dbReference>
<evidence type="ECO:0000259" key="4">
    <source>
        <dbReference type="PROSITE" id="PS50076"/>
    </source>
</evidence>
<accession>E6PRW2</accession>
<dbReference type="InterPro" id="IPR001623">
    <property type="entry name" value="DnaJ_domain"/>
</dbReference>